<evidence type="ECO:0000313" key="2">
    <source>
        <dbReference type="Proteomes" id="UP000023541"/>
    </source>
</evidence>
<dbReference type="Proteomes" id="UP000023541">
    <property type="component" value="Unassembled WGS sequence"/>
</dbReference>
<name>A0A023C088_9FLAO</name>
<organism evidence="1 2">
    <name type="scientific">Aquimarina atlantica</name>
    <dbReference type="NCBI Taxonomy" id="1317122"/>
    <lineage>
        <taxon>Bacteria</taxon>
        <taxon>Pseudomonadati</taxon>
        <taxon>Bacteroidota</taxon>
        <taxon>Flavobacteriia</taxon>
        <taxon>Flavobacteriales</taxon>
        <taxon>Flavobacteriaceae</taxon>
        <taxon>Aquimarina</taxon>
    </lineage>
</organism>
<keyword evidence="2" id="KW-1185">Reference proteome</keyword>
<protein>
    <submittedName>
        <fullName evidence="1">Uncharacterized protein</fullName>
    </submittedName>
</protein>
<dbReference type="RefSeq" id="WP_034237675.1">
    <property type="nucleotide sequence ID" value="NZ_AQRA01000001.1"/>
</dbReference>
<dbReference type="STRING" id="1317122.ATO12_00575"/>
<dbReference type="AlphaFoldDB" id="A0A023C088"/>
<reference evidence="1 2" key="1">
    <citation type="submission" date="2014-04" db="EMBL/GenBank/DDBJ databases">
        <title>Aquimarina sp. 22II-S11-z7 Genome Sequencing.</title>
        <authorList>
            <person name="Lai Q."/>
        </authorList>
    </citation>
    <scope>NUCLEOTIDE SEQUENCE [LARGE SCALE GENOMIC DNA]</scope>
    <source>
        <strain evidence="1 2">22II-S11-z7</strain>
    </source>
</reference>
<comment type="caution">
    <text evidence="1">The sequence shown here is derived from an EMBL/GenBank/DDBJ whole genome shotgun (WGS) entry which is preliminary data.</text>
</comment>
<accession>A0A023C088</accession>
<proteinExistence type="predicted"/>
<sequence length="427" mass="49597">MEKVKLHNISYSEEGKKIVYDYVADAQVQKFFVEDQSLYVSYQMDVSGIPDSIAVIPFLSNILPIAWFAGFIIEVDEVDEDFFHAQEIIKEEFAKRDSSYTLNGKLIAGKLVKNSIEGTQPAMLFSGGVDAYATYIRIYDKKPDLVTIHGADITIDDKTQWNDFTSFIESEALLNNNDKEFIETNLRDFYTYQVELLLKDIGWWGKVQHGLALVGSVAPISFIKKYNAIYIASSYTDHIDIDWGSTPEIDHKITWGGGIKVFHDGYELKRQDKVDSIAEFATKTNAKFKLRVCYSELRTEFNCSNCEKCFRTILGLILNGRNPNDYGFNVDEKVYDKFYTVLKIGSASKGVQYFWWELMEKAKKVDDFYVFNDKEEETIQINKIREGKIDDLLEQKINNPNKIKHRIKFIIRNKFPWLRRLYKKIMH</sequence>
<dbReference type="OrthoDB" id="2791683at2"/>
<gene>
    <name evidence="1" type="ORF">ATO12_00575</name>
</gene>
<dbReference type="EMBL" id="AQRA01000001">
    <property type="protein sequence ID" value="EZH75303.1"/>
    <property type="molecule type" value="Genomic_DNA"/>
</dbReference>
<dbReference type="eggNOG" id="ENOG5030WUR">
    <property type="taxonomic scope" value="Bacteria"/>
</dbReference>
<evidence type="ECO:0000313" key="1">
    <source>
        <dbReference type="EMBL" id="EZH75303.1"/>
    </source>
</evidence>